<name>K2M391_TRYCR</name>
<gene>
    <name evidence="3" type="ORF">MOQ_006741</name>
</gene>
<dbReference type="GO" id="GO:0004308">
    <property type="term" value="F:exo-alpha-sialidase activity"/>
    <property type="evidence" value="ECO:0007669"/>
    <property type="project" value="InterPro"/>
</dbReference>
<evidence type="ECO:0000313" key="3">
    <source>
        <dbReference type="EMBL" id="EKF29473.1"/>
    </source>
</evidence>
<protein>
    <submittedName>
        <fullName evidence="3">Trans-sialidase, putative</fullName>
    </submittedName>
</protein>
<evidence type="ECO:0000259" key="2">
    <source>
        <dbReference type="Pfam" id="PF22925"/>
    </source>
</evidence>
<dbReference type="InterPro" id="IPR055239">
    <property type="entry name" value="TS_C"/>
</dbReference>
<dbReference type="Proteomes" id="UP000007350">
    <property type="component" value="Unassembled WGS sequence"/>
</dbReference>
<dbReference type="SUPFAM" id="SSF49899">
    <property type="entry name" value="Concanavalin A-like lectins/glucanases"/>
    <property type="match status" value="1"/>
</dbReference>
<dbReference type="AlphaFoldDB" id="K2M391"/>
<reference evidence="3 4" key="1">
    <citation type="journal article" date="2012" name="BMC Genomics">
        <title>Comparative genomic analysis of human infective Trypanosoma cruzi lineages with the bat-restricted subspecies T. cruzi marinkellei.</title>
        <authorList>
            <person name="Franzen O."/>
            <person name="Talavera-Lopez C."/>
            <person name="Ochaya S."/>
            <person name="Butler C.E."/>
            <person name="Messenger L.A."/>
            <person name="Lewis M.D."/>
            <person name="Llewellyn M.S."/>
            <person name="Marinkelle C.J."/>
            <person name="Tyler K.M."/>
            <person name="Miles M.A."/>
            <person name="Andersson B."/>
        </authorList>
    </citation>
    <scope>NUCLEOTIDE SEQUENCE [LARGE SCALE GENOMIC DNA]</scope>
    <source>
        <strain evidence="3 4">B7</strain>
    </source>
</reference>
<accession>K2M391</accession>
<dbReference type="PRINTS" id="PR01803">
    <property type="entry name" value="TCSIALIDASE"/>
</dbReference>
<feature type="region of interest" description="Disordered" evidence="1">
    <location>
        <begin position="135"/>
        <end position="197"/>
    </location>
</feature>
<dbReference type="InterPro" id="IPR008377">
    <property type="entry name" value="Sialidase_trypan"/>
</dbReference>
<organism evidence="3 4">
    <name type="scientific">Trypanosoma cruzi marinkellei</name>
    <dbReference type="NCBI Taxonomy" id="85056"/>
    <lineage>
        <taxon>Eukaryota</taxon>
        <taxon>Discoba</taxon>
        <taxon>Euglenozoa</taxon>
        <taxon>Kinetoplastea</taxon>
        <taxon>Metakinetoplastina</taxon>
        <taxon>Trypanosomatida</taxon>
        <taxon>Trypanosomatidae</taxon>
        <taxon>Trypanosoma</taxon>
        <taxon>Schizotrypanum</taxon>
    </lineage>
</organism>
<comment type="caution">
    <text evidence="3">The sequence shown here is derived from an EMBL/GenBank/DDBJ whole genome shotgun (WGS) entry which is preliminary data.</text>
</comment>
<keyword evidence="4" id="KW-1185">Reference proteome</keyword>
<sequence>DPQTRYQVAIVLQNSSQGSVYVDGERVGNEGCALEITDSTSISHFYIGGDGDNTKSQAVSVTVENVLLYNRPLNGNEITALNAIKDPILKPEDRNKLAAGTLSPEGSEAGAEGAVLQSTLGRSQRMEQELLKEVGGAGGRGVSGAASTAATSSSDDAQTVAAGSGDTMQGEGIQPQDGEVNATAPNSSLGNMSRGNNDRRCQHCGWERTASIAVSSAVGDCGGLRLCEA</sequence>
<feature type="non-terminal residue" evidence="3">
    <location>
        <position position="1"/>
    </location>
</feature>
<feature type="compositionally biased region" description="Low complexity" evidence="1">
    <location>
        <begin position="143"/>
        <end position="162"/>
    </location>
</feature>
<dbReference type="Gene3D" id="2.60.120.200">
    <property type="match status" value="1"/>
</dbReference>
<dbReference type="EMBL" id="AHKC01013144">
    <property type="protein sequence ID" value="EKF29473.1"/>
    <property type="molecule type" value="Genomic_DNA"/>
</dbReference>
<dbReference type="Pfam" id="PF22925">
    <property type="entry name" value="TS_C"/>
    <property type="match status" value="1"/>
</dbReference>
<feature type="domain" description="Trans-sialidase C-terminal" evidence="2">
    <location>
        <begin position="2"/>
        <end position="74"/>
    </location>
</feature>
<dbReference type="InterPro" id="IPR013320">
    <property type="entry name" value="ConA-like_dom_sf"/>
</dbReference>
<feature type="compositionally biased region" description="Polar residues" evidence="1">
    <location>
        <begin position="183"/>
        <end position="195"/>
    </location>
</feature>
<evidence type="ECO:0000256" key="1">
    <source>
        <dbReference type="SAM" id="MobiDB-lite"/>
    </source>
</evidence>
<evidence type="ECO:0000313" key="4">
    <source>
        <dbReference type="Proteomes" id="UP000007350"/>
    </source>
</evidence>
<proteinExistence type="predicted"/>